<feature type="compositionally biased region" description="Basic residues" evidence="5">
    <location>
        <begin position="113"/>
        <end position="124"/>
    </location>
</feature>
<evidence type="ECO:0000256" key="4">
    <source>
        <dbReference type="ARBA" id="ARBA00023315"/>
    </source>
</evidence>
<dbReference type="GO" id="GO:0071770">
    <property type="term" value="P:DIM/DIP cell wall layer assembly"/>
    <property type="evidence" value="ECO:0007669"/>
    <property type="project" value="TreeGrafter"/>
</dbReference>
<evidence type="ECO:0000256" key="5">
    <source>
        <dbReference type="SAM" id="MobiDB-lite"/>
    </source>
</evidence>
<dbReference type="GO" id="GO:0005886">
    <property type="term" value="C:plasma membrane"/>
    <property type="evidence" value="ECO:0007669"/>
    <property type="project" value="TreeGrafter"/>
</dbReference>
<dbReference type="Gene3D" id="3.40.47.10">
    <property type="match status" value="1"/>
</dbReference>
<feature type="region of interest" description="Disordered" evidence="5">
    <location>
        <begin position="667"/>
        <end position="701"/>
    </location>
</feature>
<feature type="region of interest" description="Disordered" evidence="5">
    <location>
        <begin position="1"/>
        <end position="249"/>
    </location>
</feature>
<dbReference type="InterPro" id="IPR018201">
    <property type="entry name" value="Ketoacyl_synth_AS"/>
</dbReference>
<sequence length="701" mass="75223">MRRGGPQPVHPRAARRPHRRPATGRRRPGRPGRRPGRRTRRLQRRRRHRTHARHPRAARRRTLGNDAGHRRLPGAGRGRRPGTRTRRRTAARPLLRHRRPQRTLPLRDELPHLRLHPHPRRLPRRAGGVRPRAGHRDDVHQPHLHRPRTARTRRRHQDLRPRHRPGGGPPHRPAERPGTTRRAGDDEVPARTDPPHRRPGRPRTGDPRPRGHHHRRRGTPPHPGPARPAHHPRRTAGGRRVTTAHGTDAAPVAVIGMSCRTAGAETLTEFWDVVSRGERHLHDVPAGRWYGLDEQVAAANTPRAFLLDSIDGFDARFFGIAHRMAAFMDPQHRLMLELAWHAVENAGLDPQTLTGEPVAVFAGAFMSDYAERMTARGRRSDGAAFPGTMMAFLANRVSYQFGWTGPSMVIDSACSAGLSALGFAVQGLRAGDYPMALVGSPNLFSAGYYTTNAYLGGALSPTGDSVPFSAARNGYLRGEGGACLLLKPLDAALADGDPVHAVIRSVGSAHNGRGGGLTGTDQDSQTALVRQTLAKAGLTPRDLGHLEAHGTGTRGGDATEIAALAHLVDGPAAGPDGRLWVGSVKANIGHLEAAAGLIGVVKTILALRAGTIPRIAGLDEADGKLPVGDAPLGLPVENVPWPAGSTPRIGAVNAFGLGGSMSHAVVEEAPRPPRPATAAPAAGPAGRPHVVPLSAGSEEAV</sequence>
<keyword evidence="2" id="KW-0597">Phosphoprotein</keyword>
<dbReference type="InterPro" id="IPR014030">
    <property type="entry name" value="Ketoacyl_synth_N"/>
</dbReference>
<reference evidence="8" key="1">
    <citation type="submission" date="2008-02" db="EMBL/GenBank/DDBJ databases">
        <authorList>
            <consortium name="The Broad Institute Genome Sequencing Platform"/>
            <person name="Fischbach M."/>
            <person name="Ward D."/>
            <person name="Young S."/>
            <person name="Jaffe D."/>
            <person name="Gnerre S."/>
            <person name="Berlin A."/>
            <person name="Heiman D."/>
            <person name="Hepburn T."/>
            <person name="Sykes S."/>
            <person name="Alvarado L."/>
            <person name="Kodira C.D."/>
            <person name="Straight P."/>
            <person name="Clardy J."/>
            <person name="Hung D."/>
            <person name="Kolter R."/>
            <person name="Mekalanos J."/>
            <person name="Walker S."/>
            <person name="Walsh C.T."/>
            <person name="Lander E."/>
            <person name="Galagan J."/>
            <person name="Nusbaum C."/>
            <person name="Birren B."/>
        </authorList>
    </citation>
    <scope>NUCLEOTIDE SEQUENCE [LARGE SCALE GENOMIC DNA]</scope>
    <source>
        <strain evidence="8">ATCC 25486 / DSM 40338 / CBS 914.69 / JCM 4507 / NBRC 13074 / NRRL 2958 / 5647</strain>
    </source>
</reference>
<feature type="non-terminal residue" evidence="7">
    <location>
        <position position="701"/>
    </location>
</feature>
<dbReference type="InterPro" id="IPR020841">
    <property type="entry name" value="PKS_Beta-ketoAc_synthase_dom"/>
</dbReference>
<dbReference type="InterPro" id="IPR014031">
    <property type="entry name" value="Ketoacyl_synth_C"/>
</dbReference>
<reference evidence="8" key="2">
    <citation type="submission" date="2009-10" db="EMBL/GenBank/DDBJ databases">
        <title>The genome sequence of Streptomyces pristinaespiralis strain ATCC 25486.</title>
        <authorList>
            <consortium name="The Broad Institute Genome Sequencing Platform"/>
            <consortium name="Broad Institute Microbial Sequencing Center"/>
            <person name="Fischbach M."/>
            <person name="Godfrey P."/>
            <person name="Ward D."/>
            <person name="Young S."/>
            <person name="Zeng Q."/>
            <person name="Koehrsen M."/>
            <person name="Alvarado L."/>
            <person name="Berlin A.M."/>
            <person name="Bochicchio J."/>
            <person name="Borenstein D."/>
            <person name="Chapman S.B."/>
            <person name="Chen Z."/>
            <person name="Engels R."/>
            <person name="Freedman E."/>
            <person name="Gellesch M."/>
            <person name="Goldberg J."/>
            <person name="Griggs A."/>
            <person name="Gujja S."/>
            <person name="Heilman E.R."/>
            <person name="Heiman D.I."/>
            <person name="Hepburn T.A."/>
            <person name="Howarth C."/>
            <person name="Jen D."/>
            <person name="Larson L."/>
            <person name="Lewis B."/>
            <person name="Mehta T."/>
            <person name="Park D."/>
            <person name="Pearson M."/>
            <person name="Richards J."/>
            <person name="Roberts A."/>
            <person name="Saif S."/>
            <person name="Shea T.D."/>
            <person name="Shenoy N."/>
            <person name="Sisk P."/>
            <person name="Stolte C."/>
            <person name="Sykes S.N."/>
            <person name="Thomson T."/>
            <person name="Walk T."/>
            <person name="White J."/>
            <person name="Yandava C."/>
            <person name="Straight P."/>
            <person name="Clardy J."/>
            <person name="Hung D."/>
            <person name="Kolter R."/>
            <person name="Mekalanos J."/>
            <person name="Walker S."/>
            <person name="Walsh C.T."/>
            <person name="Wieland-Brown L.C."/>
            <person name="Haas B."/>
            <person name="Nusbaum C."/>
            <person name="Birren B."/>
        </authorList>
    </citation>
    <scope>NUCLEOTIDE SEQUENCE [LARGE SCALE GENOMIC DNA]</scope>
    <source>
        <strain evidence="8">ATCC 25486 / DSM 40338 / CBS 914.69 / JCM 4507 / NBRC 13074 / NRRL 2958 / 5647</strain>
    </source>
</reference>
<evidence type="ECO:0000313" key="7">
    <source>
        <dbReference type="EMBL" id="EDY67336.2"/>
    </source>
</evidence>
<evidence type="ECO:0000313" key="8">
    <source>
        <dbReference type="Proteomes" id="UP000002805"/>
    </source>
</evidence>
<dbReference type="GO" id="GO:0004312">
    <property type="term" value="F:fatty acid synthase activity"/>
    <property type="evidence" value="ECO:0007669"/>
    <property type="project" value="TreeGrafter"/>
</dbReference>
<dbReference type="InterPro" id="IPR016039">
    <property type="entry name" value="Thiolase-like"/>
</dbReference>
<feature type="compositionally biased region" description="Low complexity" evidence="5">
    <location>
        <begin position="676"/>
        <end position="688"/>
    </location>
</feature>
<protein>
    <submittedName>
        <fullName evidence="7">Polyketide biosynthesis enoyl-CoA hydratase</fullName>
    </submittedName>
</protein>
<feature type="compositionally biased region" description="Basic residues" evidence="5">
    <location>
        <begin position="142"/>
        <end position="165"/>
    </location>
</feature>
<feature type="compositionally biased region" description="Basic residues" evidence="5">
    <location>
        <begin position="228"/>
        <end position="237"/>
    </location>
</feature>
<keyword evidence="8" id="KW-1185">Reference proteome</keyword>
<feature type="compositionally biased region" description="Basic residues" evidence="5">
    <location>
        <begin position="77"/>
        <end position="101"/>
    </location>
</feature>
<accession>B5HKH5</accession>
<dbReference type="GO" id="GO:0004315">
    <property type="term" value="F:3-oxoacyl-[acyl-carrier-protein] synthase activity"/>
    <property type="evidence" value="ECO:0007669"/>
    <property type="project" value="InterPro"/>
</dbReference>
<feature type="compositionally biased region" description="Low complexity" evidence="5">
    <location>
        <begin position="238"/>
        <end position="247"/>
    </location>
</feature>
<dbReference type="EMBL" id="CM000950">
    <property type="protein sequence ID" value="EDY67336.2"/>
    <property type="molecule type" value="Genomic_DNA"/>
</dbReference>
<evidence type="ECO:0000256" key="3">
    <source>
        <dbReference type="ARBA" id="ARBA00022679"/>
    </source>
</evidence>
<gene>
    <name evidence="7" type="ORF">SSDG_05663</name>
</gene>
<keyword evidence="1" id="KW-0596">Phosphopantetheine</keyword>
<dbReference type="Pfam" id="PF02801">
    <property type="entry name" value="Ketoacyl-synt_C"/>
    <property type="match status" value="1"/>
</dbReference>
<dbReference type="Proteomes" id="UP000002805">
    <property type="component" value="Chromosome"/>
</dbReference>
<dbReference type="SUPFAM" id="SSF53901">
    <property type="entry name" value="Thiolase-like"/>
    <property type="match status" value="1"/>
</dbReference>
<organism evidence="7 8">
    <name type="scientific">Streptomyces pristinaespiralis (strain ATCC 25486 / DSM 40338 / CBS 914.69 / JCM 4507 / KCC S-0507 / NBRC 13074 / NRRL 2958 / 5647)</name>
    <dbReference type="NCBI Taxonomy" id="457429"/>
    <lineage>
        <taxon>Bacteria</taxon>
        <taxon>Bacillati</taxon>
        <taxon>Actinomycetota</taxon>
        <taxon>Actinomycetes</taxon>
        <taxon>Kitasatosporales</taxon>
        <taxon>Streptomycetaceae</taxon>
        <taxon>Streptomyces</taxon>
    </lineage>
</organism>
<feature type="compositionally biased region" description="Basic residues" evidence="5">
    <location>
        <begin position="210"/>
        <end position="219"/>
    </location>
</feature>
<keyword evidence="3" id="KW-0808">Transferase</keyword>
<dbReference type="InterPro" id="IPR050091">
    <property type="entry name" value="PKS_NRPS_Biosynth_Enz"/>
</dbReference>
<name>B5HKH5_STRE2</name>
<feature type="compositionally biased region" description="Basic residues" evidence="5">
    <location>
        <begin position="12"/>
        <end position="62"/>
    </location>
</feature>
<evidence type="ECO:0000256" key="1">
    <source>
        <dbReference type="ARBA" id="ARBA00022450"/>
    </source>
</evidence>
<keyword evidence="4" id="KW-0012">Acyltransferase</keyword>
<dbReference type="InterPro" id="IPR032821">
    <property type="entry name" value="PKS_assoc"/>
</dbReference>
<evidence type="ECO:0000259" key="6">
    <source>
        <dbReference type="PROSITE" id="PS52004"/>
    </source>
</evidence>
<dbReference type="PROSITE" id="PS52004">
    <property type="entry name" value="KS3_2"/>
    <property type="match status" value="1"/>
</dbReference>
<proteinExistence type="predicted"/>
<dbReference type="PROSITE" id="PS00606">
    <property type="entry name" value="KS3_1"/>
    <property type="match status" value="1"/>
</dbReference>
<dbReference type="SMART" id="SM00825">
    <property type="entry name" value="PKS_KS"/>
    <property type="match status" value="1"/>
</dbReference>
<dbReference type="Pfam" id="PF16197">
    <property type="entry name" value="KAsynt_C_assoc"/>
    <property type="match status" value="1"/>
</dbReference>
<feature type="domain" description="Ketosynthase family 3 (KS3)" evidence="6">
    <location>
        <begin position="249"/>
        <end position="668"/>
    </location>
</feature>
<evidence type="ECO:0000256" key="2">
    <source>
        <dbReference type="ARBA" id="ARBA00022553"/>
    </source>
</evidence>
<dbReference type="GO" id="GO:0006633">
    <property type="term" value="P:fatty acid biosynthetic process"/>
    <property type="evidence" value="ECO:0007669"/>
    <property type="project" value="InterPro"/>
</dbReference>
<dbReference type="GO" id="GO:0005737">
    <property type="term" value="C:cytoplasm"/>
    <property type="evidence" value="ECO:0007669"/>
    <property type="project" value="TreeGrafter"/>
</dbReference>
<feature type="compositionally biased region" description="Basic and acidic residues" evidence="5">
    <location>
        <begin position="182"/>
        <end position="196"/>
    </location>
</feature>
<dbReference type="CDD" id="cd00833">
    <property type="entry name" value="PKS"/>
    <property type="match status" value="1"/>
</dbReference>
<dbReference type="eggNOG" id="COG3321">
    <property type="taxonomic scope" value="Bacteria"/>
</dbReference>
<dbReference type="PANTHER" id="PTHR43775">
    <property type="entry name" value="FATTY ACID SYNTHASE"/>
    <property type="match status" value="1"/>
</dbReference>
<dbReference type="Pfam" id="PF00109">
    <property type="entry name" value="ketoacyl-synt"/>
    <property type="match status" value="1"/>
</dbReference>
<dbReference type="HOGENOM" id="CLU_393603_0_0_11"/>
<dbReference type="AlphaFoldDB" id="B5HKH5"/>
<dbReference type="PANTHER" id="PTHR43775:SF37">
    <property type="entry name" value="SI:DKEY-61P9.11"/>
    <property type="match status" value="1"/>
</dbReference>